<name>A0A8H6A1B6_PETAA</name>
<gene>
    <name evidence="1" type="ORF">ETB97_004636</name>
</gene>
<dbReference type="Proteomes" id="UP000541154">
    <property type="component" value="Unassembled WGS sequence"/>
</dbReference>
<keyword evidence="2" id="KW-1185">Reference proteome</keyword>
<comment type="caution">
    <text evidence="1">The sequence shown here is derived from an EMBL/GenBank/DDBJ whole genome shotgun (WGS) entry which is preliminary data.</text>
</comment>
<evidence type="ECO:0000313" key="2">
    <source>
        <dbReference type="Proteomes" id="UP000541154"/>
    </source>
</evidence>
<dbReference type="AlphaFoldDB" id="A0A8H6A1B6"/>
<reference evidence="1 2" key="1">
    <citation type="submission" date="2019-04" db="EMBL/GenBank/DDBJ databases">
        <title>Aspergillus burnettii sp. nov., novel species from soil in southeast Queensland.</title>
        <authorList>
            <person name="Gilchrist C.L.M."/>
            <person name="Pitt J.I."/>
            <person name="Lange L."/>
            <person name="Lacey H.J."/>
            <person name="Vuong D."/>
            <person name="Midgley D.J."/>
            <person name="Greenfield P."/>
            <person name="Bradbury M."/>
            <person name="Lacey E."/>
            <person name="Busk P.K."/>
            <person name="Pilgaard B."/>
            <person name="Chooi Y.H."/>
            <person name="Piggott A.M."/>
        </authorList>
    </citation>
    <scope>NUCLEOTIDE SEQUENCE [LARGE SCALE GENOMIC DNA]</scope>
    <source>
        <strain evidence="1 2">FRR 5400</strain>
    </source>
</reference>
<organism evidence="1 2">
    <name type="scientific">Petromyces alliaceus</name>
    <name type="common">Aspergillus alliaceus</name>
    <dbReference type="NCBI Taxonomy" id="209559"/>
    <lineage>
        <taxon>Eukaryota</taxon>
        <taxon>Fungi</taxon>
        <taxon>Dikarya</taxon>
        <taxon>Ascomycota</taxon>
        <taxon>Pezizomycotina</taxon>
        <taxon>Eurotiomycetes</taxon>
        <taxon>Eurotiomycetidae</taxon>
        <taxon>Eurotiales</taxon>
        <taxon>Aspergillaceae</taxon>
        <taxon>Aspergillus</taxon>
        <taxon>Aspergillus subgen. Circumdati</taxon>
    </lineage>
</organism>
<protein>
    <submittedName>
        <fullName evidence="1">Uncharacterized protein</fullName>
    </submittedName>
</protein>
<sequence length="116" mass="12806">MSPWVLRPYTTVDVEKAVSALQRLITAIESRQPAHSSPSVNPSTLGLAQIPLGTFIHDFLKAISTIHIPFRYIAPGIDSLAPQNSSNNHTSPPHLDTMTIRTIDQRQYSAQTAKME</sequence>
<evidence type="ECO:0000313" key="1">
    <source>
        <dbReference type="EMBL" id="KAF5858274.1"/>
    </source>
</evidence>
<proteinExistence type="predicted"/>
<accession>A0A8H6A1B6</accession>
<dbReference type="EMBL" id="SPNV01000213">
    <property type="protein sequence ID" value="KAF5858274.1"/>
    <property type="molecule type" value="Genomic_DNA"/>
</dbReference>